<reference evidence="3" key="1">
    <citation type="submission" date="2023-07" db="EMBL/GenBank/DDBJ databases">
        <title>Genomic Encyclopedia of Type Strains, Phase IV (KMG-IV): sequencing the most valuable type-strain genomes for metagenomic binning, comparative biology and taxonomic classification.</title>
        <authorList>
            <person name="Goeker M."/>
        </authorList>
    </citation>
    <scope>NUCLEOTIDE SEQUENCE</scope>
    <source>
        <strain evidence="3">DSM 26174</strain>
    </source>
</reference>
<evidence type="ECO:0000256" key="2">
    <source>
        <dbReference type="SAM" id="SignalP"/>
    </source>
</evidence>
<keyword evidence="4" id="KW-1185">Reference proteome</keyword>
<evidence type="ECO:0000256" key="1">
    <source>
        <dbReference type="SAM" id="MobiDB-lite"/>
    </source>
</evidence>
<feature type="signal peptide" evidence="2">
    <location>
        <begin position="1"/>
        <end position="22"/>
    </location>
</feature>
<gene>
    <name evidence="3" type="ORF">HNQ88_002629</name>
</gene>
<evidence type="ECO:0000313" key="4">
    <source>
        <dbReference type="Proteomes" id="UP001185092"/>
    </source>
</evidence>
<dbReference type="RefSeq" id="WP_309939279.1">
    <property type="nucleotide sequence ID" value="NZ_AP025305.1"/>
</dbReference>
<keyword evidence="3" id="KW-0449">Lipoprotein</keyword>
<sequence length="66" mass="7681">MKKIIYFLITVLTATAVLPACSSRPKHPAAKKKKKNYQTEWLDLPHARKQKKLKDKSIKKSFNKKD</sequence>
<name>A0AAE3XPI8_9BACT</name>
<accession>A0AAE3XPI8</accession>
<evidence type="ECO:0000313" key="3">
    <source>
        <dbReference type="EMBL" id="MDR6239581.1"/>
    </source>
</evidence>
<dbReference type="EMBL" id="JAVDQD010000003">
    <property type="protein sequence ID" value="MDR6239581.1"/>
    <property type="molecule type" value="Genomic_DNA"/>
</dbReference>
<comment type="caution">
    <text evidence="3">The sequence shown here is derived from an EMBL/GenBank/DDBJ whole genome shotgun (WGS) entry which is preliminary data.</text>
</comment>
<feature type="chain" id="PRO_5042086090" evidence="2">
    <location>
        <begin position="23"/>
        <end position="66"/>
    </location>
</feature>
<feature type="compositionally biased region" description="Basic residues" evidence="1">
    <location>
        <begin position="24"/>
        <end position="36"/>
    </location>
</feature>
<proteinExistence type="predicted"/>
<protein>
    <submittedName>
        <fullName evidence="3">Outer membrane biogenesis lipoprotein LolB</fullName>
    </submittedName>
</protein>
<keyword evidence="2" id="KW-0732">Signal</keyword>
<organism evidence="3 4">
    <name type="scientific">Aureibacter tunicatorum</name>
    <dbReference type="NCBI Taxonomy" id="866807"/>
    <lineage>
        <taxon>Bacteria</taxon>
        <taxon>Pseudomonadati</taxon>
        <taxon>Bacteroidota</taxon>
        <taxon>Cytophagia</taxon>
        <taxon>Cytophagales</taxon>
        <taxon>Persicobacteraceae</taxon>
        <taxon>Aureibacter</taxon>
    </lineage>
</organism>
<dbReference type="Proteomes" id="UP001185092">
    <property type="component" value="Unassembled WGS sequence"/>
</dbReference>
<feature type="region of interest" description="Disordered" evidence="1">
    <location>
        <begin position="22"/>
        <end position="41"/>
    </location>
</feature>
<dbReference type="AlphaFoldDB" id="A0AAE3XPI8"/>